<dbReference type="GO" id="GO:0003677">
    <property type="term" value="F:DNA binding"/>
    <property type="evidence" value="ECO:0007669"/>
    <property type="project" value="InterPro"/>
</dbReference>
<dbReference type="Gene3D" id="1.10.443.10">
    <property type="entry name" value="Intergrase catalytic core"/>
    <property type="match status" value="1"/>
</dbReference>
<protein>
    <submittedName>
        <fullName evidence="3">Site-specific integrase</fullName>
    </submittedName>
</protein>
<dbReference type="Proteomes" id="UP000886289">
    <property type="component" value="Unassembled WGS sequence"/>
</dbReference>
<dbReference type="EMBL" id="DRBS01000061">
    <property type="protein sequence ID" value="HDD43523.1"/>
    <property type="molecule type" value="Genomic_DNA"/>
</dbReference>
<dbReference type="CDD" id="cd00397">
    <property type="entry name" value="DNA_BRE_C"/>
    <property type="match status" value="1"/>
</dbReference>
<keyword evidence="1" id="KW-0233">DNA recombination</keyword>
<name>A0A7C0U1Q6_DESA2</name>
<dbReference type="InterPro" id="IPR013762">
    <property type="entry name" value="Integrase-like_cat_sf"/>
</dbReference>
<proteinExistence type="predicted"/>
<feature type="domain" description="Tyr recombinase" evidence="2">
    <location>
        <begin position="5"/>
        <end position="186"/>
    </location>
</feature>
<evidence type="ECO:0000256" key="1">
    <source>
        <dbReference type="ARBA" id="ARBA00023172"/>
    </source>
</evidence>
<reference evidence="3" key="1">
    <citation type="journal article" date="2020" name="mSystems">
        <title>Genome- and Community-Level Interaction Insights into Carbon Utilization and Element Cycling Functions of Hydrothermarchaeota in Hydrothermal Sediment.</title>
        <authorList>
            <person name="Zhou Z."/>
            <person name="Liu Y."/>
            <person name="Xu W."/>
            <person name="Pan J."/>
            <person name="Luo Z.H."/>
            <person name="Li M."/>
        </authorList>
    </citation>
    <scope>NUCLEOTIDE SEQUENCE [LARGE SCALE GENOMIC DNA]</scope>
    <source>
        <strain evidence="3">HyVt-233</strain>
    </source>
</reference>
<sequence>MFEKNGVAILTPEEYQKLKSFVKPKFQRWLDLLLFTGMRYAEALKFMHRKELYQPERRCIFLPHEIDKKAQRAAKERYIYLSYQGMLAVERFFSFLDKYKQQHQKPLKYPSYIGMDYNLRQWGKKLGFEYNVTVKSFRKTWESYLTVSFQDRVALIALSQGHTDLTSLNHYIQIPFTDDEKRQIQEFVVGWLQ</sequence>
<dbReference type="InterPro" id="IPR011010">
    <property type="entry name" value="DNA_brk_join_enz"/>
</dbReference>
<dbReference type="SUPFAM" id="SSF56349">
    <property type="entry name" value="DNA breaking-rejoining enzymes"/>
    <property type="match status" value="1"/>
</dbReference>
<gene>
    <name evidence="3" type="ORF">ENG63_01485</name>
</gene>
<comment type="caution">
    <text evidence="3">The sequence shown here is derived from an EMBL/GenBank/DDBJ whole genome shotgun (WGS) entry which is preliminary data.</text>
</comment>
<evidence type="ECO:0000313" key="3">
    <source>
        <dbReference type="EMBL" id="HDD43523.1"/>
    </source>
</evidence>
<dbReference type="PROSITE" id="PS51898">
    <property type="entry name" value="TYR_RECOMBINASE"/>
    <property type="match status" value="1"/>
</dbReference>
<dbReference type="AlphaFoldDB" id="A0A7C0U1Q6"/>
<organism evidence="3">
    <name type="scientific">Desulfofervidus auxilii</name>
    <dbReference type="NCBI Taxonomy" id="1621989"/>
    <lineage>
        <taxon>Bacteria</taxon>
        <taxon>Pseudomonadati</taxon>
        <taxon>Thermodesulfobacteriota</taxon>
        <taxon>Candidatus Desulfofervidia</taxon>
        <taxon>Candidatus Desulfofervidales</taxon>
        <taxon>Candidatus Desulfofervidaceae</taxon>
        <taxon>Candidatus Desulfofervidus</taxon>
    </lineage>
</organism>
<dbReference type="InterPro" id="IPR002104">
    <property type="entry name" value="Integrase_catalytic"/>
</dbReference>
<dbReference type="GO" id="GO:0006310">
    <property type="term" value="P:DNA recombination"/>
    <property type="evidence" value="ECO:0007669"/>
    <property type="project" value="UniProtKB-KW"/>
</dbReference>
<accession>A0A7C0U1Q6</accession>
<evidence type="ECO:0000259" key="2">
    <source>
        <dbReference type="PROSITE" id="PS51898"/>
    </source>
</evidence>
<dbReference type="GO" id="GO:0015074">
    <property type="term" value="P:DNA integration"/>
    <property type="evidence" value="ECO:0007669"/>
    <property type="project" value="InterPro"/>
</dbReference>